<comment type="caution">
    <text evidence="2">The sequence shown here is derived from an EMBL/GenBank/DDBJ whole genome shotgun (WGS) entry which is preliminary data.</text>
</comment>
<protein>
    <recommendedName>
        <fullName evidence="4">Lipoprotein</fullName>
    </recommendedName>
</protein>
<dbReference type="PROSITE" id="PS51257">
    <property type="entry name" value="PROKAR_LIPOPROTEIN"/>
    <property type="match status" value="1"/>
</dbReference>
<feature type="chain" id="PRO_5031483203" description="Lipoprotein" evidence="1">
    <location>
        <begin position="20"/>
        <end position="113"/>
    </location>
</feature>
<keyword evidence="3" id="KW-1185">Reference proteome</keyword>
<proteinExistence type="predicted"/>
<accession>A0A7X6BCC8</accession>
<dbReference type="RefSeq" id="WP_241213591.1">
    <property type="nucleotide sequence ID" value="NZ_BAAADY010000013.1"/>
</dbReference>
<evidence type="ECO:0008006" key="4">
    <source>
        <dbReference type="Google" id="ProtNLM"/>
    </source>
</evidence>
<dbReference type="AlphaFoldDB" id="A0A7X6BCC8"/>
<keyword evidence="1" id="KW-0732">Signal</keyword>
<gene>
    <name evidence="2" type="ORF">GGR89_001725</name>
</gene>
<feature type="signal peptide" evidence="1">
    <location>
        <begin position="1"/>
        <end position="19"/>
    </location>
</feature>
<evidence type="ECO:0000256" key="1">
    <source>
        <dbReference type="SAM" id="SignalP"/>
    </source>
</evidence>
<organism evidence="2 3">
    <name type="scientific">Sphingomonas trueperi</name>
    <dbReference type="NCBI Taxonomy" id="53317"/>
    <lineage>
        <taxon>Bacteria</taxon>
        <taxon>Pseudomonadati</taxon>
        <taxon>Pseudomonadota</taxon>
        <taxon>Alphaproteobacteria</taxon>
        <taxon>Sphingomonadales</taxon>
        <taxon>Sphingomonadaceae</taxon>
        <taxon>Sphingomonas</taxon>
    </lineage>
</organism>
<name>A0A7X6BCC8_9SPHN</name>
<sequence length="113" mass="11281">MSTRISSLALMLLVAGCGADPASQPAAQAGETVACGPVGETLLPVCTLERGADGLLVLHHPDGGFRRLRMEGNAITAADGAELAATRHVGGATEVAIGGMRYRLAGKGATAGQ</sequence>
<dbReference type="EMBL" id="JAATJB010000004">
    <property type="protein sequence ID" value="NJB97413.1"/>
    <property type="molecule type" value="Genomic_DNA"/>
</dbReference>
<reference evidence="2 3" key="1">
    <citation type="submission" date="2020-03" db="EMBL/GenBank/DDBJ databases">
        <title>Genomic Encyclopedia of Type Strains, Phase IV (KMG-IV): sequencing the most valuable type-strain genomes for metagenomic binning, comparative biology and taxonomic classification.</title>
        <authorList>
            <person name="Goeker M."/>
        </authorList>
    </citation>
    <scope>NUCLEOTIDE SEQUENCE [LARGE SCALE GENOMIC DNA]</scope>
    <source>
        <strain evidence="2 3">DSM 7225</strain>
    </source>
</reference>
<dbReference type="Proteomes" id="UP000531251">
    <property type="component" value="Unassembled WGS sequence"/>
</dbReference>
<evidence type="ECO:0000313" key="3">
    <source>
        <dbReference type="Proteomes" id="UP000531251"/>
    </source>
</evidence>
<evidence type="ECO:0000313" key="2">
    <source>
        <dbReference type="EMBL" id="NJB97413.1"/>
    </source>
</evidence>